<dbReference type="EMBL" id="CP042436">
    <property type="protein sequence ID" value="QEC63595.1"/>
    <property type="molecule type" value="Genomic_DNA"/>
</dbReference>
<evidence type="ECO:0000313" key="1">
    <source>
        <dbReference type="EMBL" id="QEC63595.1"/>
    </source>
</evidence>
<proteinExistence type="predicted"/>
<dbReference type="OrthoDB" id="9800461at2"/>
<sequence length="219" mass="24915">MSTIAKKLQMKPGQYWLLYNAPSGYLSLLEPLPEGAAVSYNTAGDFDGVQLFVKSSHELADSLEIVMPLLKSLSVFWIMYPKKTSGIESDLEMISSWDELGKYGYGGVAAAAINHTWTALRFRPKELTKTSDTRNDELKQNEYSQWIDVDNRIVRLPDEIKTVLEKSQQALANYEKLSYSNRKEYVLWILTAKQEKTKGERLVKLIEKLEAGKKNPSDK</sequence>
<dbReference type="RefSeq" id="WP_147032170.1">
    <property type="nucleotide sequence ID" value="NZ_CP042436.1"/>
</dbReference>
<keyword evidence="2" id="KW-1185">Reference proteome</keyword>
<dbReference type="KEGG" id="mgin:FRZ54_13750"/>
<gene>
    <name evidence="1" type="ORF">FRZ54_13750</name>
</gene>
<name>A0A5B8UY20_9SPHI</name>
<protein>
    <submittedName>
        <fullName evidence="1">YdeI/OmpD-associated family protein</fullName>
    </submittedName>
</protein>
<reference evidence="1 2" key="1">
    <citation type="journal article" date="2017" name="Curr. Microbiol.">
        <title>Mucilaginibacter ginsenosidivorans sp. nov., Isolated from Soil of Ginseng Field.</title>
        <authorList>
            <person name="Kim M.M."/>
            <person name="Siddiqi M.Z."/>
            <person name="Im W.T."/>
        </authorList>
    </citation>
    <scope>NUCLEOTIDE SEQUENCE [LARGE SCALE GENOMIC DNA]</scope>
    <source>
        <strain evidence="1 2">Gsoil 3017</strain>
    </source>
</reference>
<dbReference type="Proteomes" id="UP000321479">
    <property type="component" value="Chromosome"/>
</dbReference>
<evidence type="ECO:0000313" key="2">
    <source>
        <dbReference type="Proteomes" id="UP000321479"/>
    </source>
</evidence>
<dbReference type="Pfam" id="PF13376">
    <property type="entry name" value="OmdA"/>
    <property type="match status" value="1"/>
</dbReference>
<dbReference type="AlphaFoldDB" id="A0A5B8UY20"/>
<accession>A0A5B8UY20</accession>
<organism evidence="1 2">
    <name type="scientific">Mucilaginibacter ginsenosidivorans</name>
    <dbReference type="NCBI Taxonomy" id="398053"/>
    <lineage>
        <taxon>Bacteria</taxon>
        <taxon>Pseudomonadati</taxon>
        <taxon>Bacteroidota</taxon>
        <taxon>Sphingobacteriia</taxon>
        <taxon>Sphingobacteriales</taxon>
        <taxon>Sphingobacteriaceae</taxon>
        <taxon>Mucilaginibacter</taxon>
    </lineage>
</organism>